<evidence type="ECO:0000313" key="2">
    <source>
        <dbReference type="Proteomes" id="UP001151760"/>
    </source>
</evidence>
<comment type="caution">
    <text evidence="1">The sequence shown here is derived from an EMBL/GenBank/DDBJ whole genome shotgun (WGS) entry which is preliminary data.</text>
</comment>
<reference evidence="1" key="1">
    <citation type="journal article" date="2022" name="Int. J. Mol. Sci.">
        <title>Draft Genome of Tanacetum Coccineum: Genomic Comparison of Closely Related Tanacetum-Family Plants.</title>
        <authorList>
            <person name="Yamashiro T."/>
            <person name="Shiraishi A."/>
            <person name="Nakayama K."/>
            <person name="Satake H."/>
        </authorList>
    </citation>
    <scope>NUCLEOTIDE SEQUENCE</scope>
</reference>
<protein>
    <submittedName>
        <fullName evidence="1">Uncharacterized protein</fullName>
    </submittedName>
</protein>
<name>A0ABQ5IS16_9ASTR</name>
<proteinExistence type="predicted"/>
<organism evidence="1 2">
    <name type="scientific">Tanacetum coccineum</name>
    <dbReference type="NCBI Taxonomy" id="301880"/>
    <lineage>
        <taxon>Eukaryota</taxon>
        <taxon>Viridiplantae</taxon>
        <taxon>Streptophyta</taxon>
        <taxon>Embryophyta</taxon>
        <taxon>Tracheophyta</taxon>
        <taxon>Spermatophyta</taxon>
        <taxon>Magnoliopsida</taxon>
        <taxon>eudicotyledons</taxon>
        <taxon>Gunneridae</taxon>
        <taxon>Pentapetalae</taxon>
        <taxon>asterids</taxon>
        <taxon>campanulids</taxon>
        <taxon>Asterales</taxon>
        <taxon>Asteraceae</taxon>
        <taxon>Asteroideae</taxon>
        <taxon>Anthemideae</taxon>
        <taxon>Anthemidinae</taxon>
        <taxon>Tanacetum</taxon>
    </lineage>
</organism>
<dbReference type="Proteomes" id="UP001151760">
    <property type="component" value="Unassembled WGS sequence"/>
</dbReference>
<gene>
    <name evidence="1" type="ORF">Tco_1112954</name>
</gene>
<accession>A0ABQ5IS16</accession>
<dbReference type="EMBL" id="BQNB010021078">
    <property type="protein sequence ID" value="GJU02616.1"/>
    <property type="molecule type" value="Genomic_DNA"/>
</dbReference>
<sequence length="404" mass="46052">MDDVSTKPSYAYSLTVIELGGLGTYSSLCSLALNLHKKQVLFRTPLLQSLHYSLRKSSRQQTVTYHCIESGVDVRNTDNAKRRTTWLDLLLKSYIDKNENHILRPSTVAKANNTEEKYTTSITKHYATSYYKERIEDMILERSSKEVCRYHFEALNGIHHWEDNRLDLFKAGMSARTEGNVYSDLRIKSVVYVGKDDKRLKGRDRTDNDVKSSNEMSKKIDETLRHREQLRRLKEYVGGRPKNVNPHTFLRPLIVGDLSMEAYFRKIESITTILTSLDSSVNDEDAVHYALQCLPDMYDQVCGISRRLSNTQVNSWRPCFNFAKGMCQSGNGCKFVDDANVKPSTNSSVQTKEDNTNELLNKLLGRLGLNIQSNTSISHANRPKQTLVSPVNLATYYTLAGHVC</sequence>
<evidence type="ECO:0000313" key="1">
    <source>
        <dbReference type="EMBL" id="GJU02616.1"/>
    </source>
</evidence>
<reference evidence="1" key="2">
    <citation type="submission" date="2022-01" db="EMBL/GenBank/DDBJ databases">
        <authorList>
            <person name="Yamashiro T."/>
            <person name="Shiraishi A."/>
            <person name="Satake H."/>
            <person name="Nakayama K."/>
        </authorList>
    </citation>
    <scope>NUCLEOTIDE SEQUENCE</scope>
</reference>
<keyword evidence="2" id="KW-1185">Reference proteome</keyword>